<gene>
    <name evidence="1" type="ORF">K3G42_029613</name>
</gene>
<dbReference type="EMBL" id="CM037617">
    <property type="protein sequence ID" value="KAH8005509.1"/>
    <property type="molecule type" value="Genomic_DNA"/>
</dbReference>
<keyword evidence="2" id="KW-1185">Reference proteome</keyword>
<evidence type="ECO:0000313" key="1">
    <source>
        <dbReference type="EMBL" id="KAH8005509.1"/>
    </source>
</evidence>
<protein>
    <submittedName>
        <fullName evidence="1">Uncharacterized protein</fullName>
    </submittedName>
</protein>
<sequence length="327" mass="35517">MCAARFLVFFHRLPALPCTFVSPAVVDILTYPADLPTRGGWTVPRAAWRRSCQGSVAEISSEPPFCTWAWAVPGLWWLHLENRSAETELDPAVRGSRRGRLGISFSTVSPDFHPVTLAILYVTLKLLGVTLDESQEAGYCQYRQLRLFSDLIVHRGIVGTRTFVIFSARFGCGAPANWGEESAAGGPEDWPIVRRATRTAPRIDGAIRNKISSGNIILPGFEEPVVREPCKPYSRGRTPASERREQDLSGVHSGRGLLCVAPFAWDCAASTFRLSAASASCGLPAGPGGGGRVPVAHKRAARANYCRLIDLVAAPLSADYHSLLPHV</sequence>
<name>A0ACB8FJQ2_9SAUR</name>
<dbReference type="Proteomes" id="UP000827872">
    <property type="component" value="Linkage Group LG04"/>
</dbReference>
<comment type="caution">
    <text evidence="1">The sequence shown here is derived from an EMBL/GenBank/DDBJ whole genome shotgun (WGS) entry which is preliminary data.</text>
</comment>
<reference evidence="1" key="1">
    <citation type="submission" date="2021-08" db="EMBL/GenBank/DDBJ databases">
        <title>The first chromosome-level gecko genome reveals the dynamic sex chromosomes of Neotropical dwarf geckos (Sphaerodactylidae: Sphaerodactylus).</title>
        <authorList>
            <person name="Pinto B.J."/>
            <person name="Keating S.E."/>
            <person name="Gamble T."/>
        </authorList>
    </citation>
    <scope>NUCLEOTIDE SEQUENCE</scope>
    <source>
        <strain evidence="1">TG3544</strain>
    </source>
</reference>
<accession>A0ACB8FJQ2</accession>
<organism evidence="1 2">
    <name type="scientific">Sphaerodactylus townsendi</name>
    <dbReference type="NCBI Taxonomy" id="933632"/>
    <lineage>
        <taxon>Eukaryota</taxon>
        <taxon>Metazoa</taxon>
        <taxon>Chordata</taxon>
        <taxon>Craniata</taxon>
        <taxon>Vertebrata</taxon>
        <taxon>Euteleostomi</taxon>
        <taxon>Lepidosauria</taxon>
        <taxon>Squamata</taxon>
        <taxon>Bifurcata</taxon>
        <taxon>Gekkota</taxon>
        <taxon>Sphaerodactylidae</taxon>
        <taxon>Sphaerodactylus</taxon>
    </lineage>
</organism>
<proteinExistence type="predicted"/>
<evidence type="ECO:0000313" key="2">
    <source>
        <dbReference type="Proteomes" id="UP000827872"/>
    </source>
</evidence>